<dbReference type="EMBL" id="MU802749">
    <property type="protein sequence ID" value="KAJ3978748.1"/>
    <property type="molecule type" value="Genomic_DNA"/>
</dbReference>
<reference evidence="2" key="1">
    <citation type="submission" date="2022-08" db="EMBL/GenBank/DDBJ databases">
        <authorList>
            <consortium name="DOE Joint Genome Institute"/>
            <person name="Min B."/>
            <person name="Riley R."/>
            <person name="Sierra-Patev S."/>
            <person name="Naranjo-Ortiz M."/>
            <person name="Looney B."/>
            <person name="Konkel Z."/>
            <person name="Slot J.C."/>
            <person name="Sakamoto Y."/>
            <person name="Steenwyk J.L."/>
            <person name="Rokas A."/>
            <person name="Carro J."/>
            <person name="Camarero S."/>
            <person name="Ferreira P."/>
            <person name="Molpeceres G."/>
            <person name="Ruiz-Duenas F.J."/>
            <person name="Serrano A."/>
            <person name="Henrissat B."/>
            <person name="Drula E."/>
            <person name="Hughes K.W."/>
            <person name="Mata J.L."/>
            <person name="Ishikawa N.K."/>
            <person name="Vargas-Isla R."/>
            <person name="Ushijima S."/>
            <person name="Smith C.A."/>
            <person name="Ahrendt S."/>
            <person name="Andreopoulos W."/>
            <person name="He G."/>
            <person name="Labutti K."/>
            <person name="Lipzen A."/>
            <person name="Ng V."/>
            <person name="Sandor L."/>
            <person name="Barry K."/>
            <person name="Martinez A.T."/>
            <person name="Xiao Y."/>
            <person name="Gibbons J.G."/>
            <person name="Terashima K."/>
            <person name="Hibbett D.S."/>
            <person name="Grigoriev I.V."/>
        </authorList>
    </citation>
    <scope>NUCLEOTIDE SEQUENCE</scope>
    <source>
        <strain evidence="2">TFB7829</strain>
    </source>
</reference>
<comment type="caution">
    <text evidence="2">The sequence shown here is derived from an EMBL/GenBank/DDBJ whole genome shotgun (WGS) entry which is preliminary data.</text>
</comment>
<name>A0AA38PNA4_9AGAR</name>
<evidence type="ECO:0000256" key="1">
    <source>
        <dbReference type="SAM" id="MobiDB-lite"/>
    </source>
</evidence>
<dbReference type="Proteomes" id="UP001163850">
    <property type="component" value="Unassembled WGS sequence"/>
</dbReference>
<evidence type="ECO:0000313" key="3">
    <source>
        <dbReference type="Proteomes" id="UP001163850"/>
    </source>
</evidence>
<feature type="compositionally biased region" description="Polar residues" evidence="1">
    <location>
        <begin position="1"/>
        <end position="19"/>
    </location>
</feature>
<accession>A0AA38PNA4</accession>
<gene>
    <name evidence="2" type="ORF">F5890DRAFT_1479093</name>
</gene>
<evidence type="ECO:0000313" key="2">
    <source>
        <dbReference type="EMBL" id="KAJ3978748.1"/>
    </source>
</evidence>
<organism evidence="2 3">
    <name type="scientific">Lentinula detonsa</name>
    <dbReference type="NCBI Taxonomy" id="2804962"/>
    <lineage>
        <taxon>Eukaryota</taxon>
        <taxon>Fungi</taxon>
        <taxon>Dikarya</taxon>
        <taxon>Basidiomycota</taxon>
        <taxon>Agaricomycotina</taxon>
        <taxon>Agaricomycetes</taxon>
        <taxon>Agaricomycetidae</taxon>
        <taxon>Agaricales</taxon>
        <taxon>Marasmiineae</taxon>
        <taxon>Omphalotaceae</taxon>
        <taxon>Lentinula</taxon>
    </lineage>
</organism>
<feature type="compositionally biased region" description="Basic and acidic residues" evidence="1">
    <location>
        <begin position="47"/>
        <end position="62"/>
    </location>
</feature>
<feature type="region of interest" description="Disordered" evidence="1">
    <location>
        <begin position="1"/>
        <end position="93"/>
    </location>
</feature>
<protein>
    <submittedName>
        <fullName evidence="2">Uncharacterized protein</fullName>
    </submittedName>
</protein>
<proteinExistence type="predicted"/>
<dbReference type="AlphaFoldDB" id="A0AA38PNA4"/>
<sequence length="241" mass="26600">MFSKQHNTVAVTPSQTGLSAASGPPRQSAPNVQQMRIVERIQIARQAEAEKREERKKGRAEAQRLGALKNARESNIRHPNGGISARDSISGNQVIERGEAPSTKRSHSNGPGVNLPQVVINKKPKQADSINVDEIEPSDSDDVEVKLKFTRLPQKKNPGPQAFRPDHSQIIADHLSTIVAQNNHLATQNELIIHHLSIISDSVRVQQLQDRQQGVEGGDMWDEVVLSVRVCVNYVLPSNHL</sequence>